<name>A0A1V9XBE0_9ACAR</name>
<feature type="region of interest" description="Disordered" evidence="1">
    <location>
        <begin position="336"/>
        <end position="370"/>
    </location>
</feature>
<feature type="compositionally biased region" description="Low complexity" evidence="1">
    <location>
        <begin position="171"/>
        <end position="197"/>
    </location>
</feature>
<dbReference type="EMBL" id="MNPL01015941">
    <property type="protein sequence ID" value="OQR70859.1"/>
    <property type="molecule type" value="Genomic_DNA"/>
</dbReference>
<accession>A0A1V9XBE0</accession>
<feature type="compositionally biased region" description="Basic and acidic residues" evidence="1">
    <location>
        <begin position="336"/>
        <end position="355"/>
    </location>
</feature>
<comment type="caution">
    <text evidence="2">The sequence shown here is derived from an EMBL/GenBank/DDBJ whole genome shotgun (WGS) entry which is preliminary data.</text>
</comment>
<keyword evidence="3" id="KW-1185">Reference proteome</keyword>
<gene>
    <name evidence="2" type="ORF">BIW11_11356</name>
</gene>
<protein>
    <submittedName>
        <fullName evidence="2">Uncharacterized protein</fullName>
    </submittedName>
</protein>
<dbReference type="Pfam" id="PF05186">
    <property type="entry name" value="Dpy-30"/>
    <property type="match status" value="1"/>
</dbReference>
<evidence type="ECO:0000256" key="1">
    <source>
        <dbReference type="SAM" id="MobiDB-lite"/>
    </source>
</evidence>
<proteinExistence type="predicted"/>
<dbReference type="InterPro" id="IPR007858">
    <property type="entry name" value="Dpy-30_motif"/>
</dbReference>
<organism evidence="2 3">
    <name type="scientific">Tropilaelaps mercedesae</name>
    <dbReference type="NCBI Taxonomy" id="418985"/>
    <lineage>
        <taxon>Eukaryota</taxon>
        <taxon>Metazoa</taxon>
        <taxon>Ecdysozoa</taxon>
        <taxon>Arthropoda</taxon>
        <taxon>Chelicerata</taxon>
        <taxon>Arachnida</taxon>
        <taxon>Acari</taxon>
        <taxon>Parasitiformes</taxon>
        <taxon>Mesostigmata</taxon>
        <taxon>Gamasina</taxon>
        <taxon>Dermanyssoidea</taxon>
        <taxon>Laelapidae</taxon>
        <taxon>Tropilaelaps</taxon>
    </lineage>
</organism>
<sequence length="370" mass="37348">MGDVKQEVRETVSNMIRELNTEDRGFVEGSGVEAVLVDALIVVCAKRPATPVSFLGDYLLCISAANKQPEGHTTGAATAPASGSTGVTVGQPAATAQIAVHAPATSGGASSTLETLRAEISKIGQHQTPASSTAGAQPGTVLKSIEPTAQTKSHDPGVRAPSAVRKPEPPSNAASPPQAPENIPDQRSTMTPPTTSTLPVISMGPPALTAGPARVRMESRPTSTIYPQATAASIAIASMAAPLMAIPPTNGTPMAPPICSPVTTSGIPIGPPLAAPVMPLGTAPIALDPTASVPAGALATNSIGGQTTAVPSLPPSLPVLTENARLPLAALHRNDGIGRITNDDKGEPLPLKDPKASSMAQPDVLSDCER</sequence>
<evidence type="ECO:0000313" key="3">
    <source>
        <dbReference type="Proteomes" id="UP000192247"/>
    </source>
</evidence>
<dbReference type="Proteomes" id="UP000192247">
    <property type="component" value="Unassembled WGS sequence"/>
</dbReference>
<feature type="region of interest" description="Disordered" evidence="1">
    <location>
        <begin position="147"/>
        <end position="212"/>
    </location>
</feature>
<dbReference type="AlphaFoldDB" id="A0A1V9XBE0"/>
<dbReference type="InParanoid" id="A0A1V9XBE0"/>
<evidence type="ECO:0000313" key="2">
    <source>
        <dbReference type="EMBL" id="OQR70859.1"/>
    </source>
</evidence>
<reference evidence="2 3" key="1">
    <citation type="journal article" date="2017" name="Gigascience">
        <title>Draft genome of the honey bee ectoparasitic mite, Tropilaelaps mercedesae, is shaped by the parasitic life history.</title>
        <authorList>
            <person name="Dong X."/>
            <person name="Armstrong S.D."/>
            <person name="Xia D."/>
            <person name="Makepeace B.L."/>
            <person name="Darby A.C."/>
            <person name="Kadowaki T."/>
        </authorList>
    </citation>
    <scope>NUCLEOTIDE SEQUENCE [LARGE SCALE GENOMIC DNA]</scope>
    <source>
        <strain evidence="2">Wuxi-XJTLU</strain>
    </source>
</reference>